<dbReference type="EMBL" id="JAKLTR010000009">
    <property type="protein sequence ID" value="MCG2615523.1"/>
    <property type="molecule type" value="Genomic_DNA"/>
</dbReference>
<evidence type="ECO:0000313" key="2">
    <source>
        <dbReference type="EMBL" id="MCG2615523.1"/>
    </source>
</evidence>
<evidence type="ECO:0000313" key="3">
    <source>
        <dbReference type="Proteomes" id="UP001165367"/>
    </source>
</evidence>
<feature type="signal peptide" evidence="1">
    <location>
        <begin position="1"/>
        <end position="20"/>
    </location>
</feature>
<feature type="chain" id="PRO_5047135049" evidence="1">
    <location>
        <begin position="21"/>
        <end position="271"/>
    </location>
</feature>
<dbReference type="Proteomes" id="UP001165367">
    <property type="component" value="Unassembled WGS sequence"/>
</dbReference>
<organism evidence="2 3">
    <name type="scientific">Terrimonas ginsenosidimutans</name>
    <dbReference type="NCBI Taxonomy" id="2908004"/>
    <lineage>
        <taxon>Bacteria</taxon>
        <taxon>Pseudomonadati</taxon>
        <taxon>Bacteroidota</taxon>
        <taxon>Chitinophagia</taxon>
        <taxon>Chitinophagales</taxon>
        <taxon>Chitinophagaceae</taxon>
        <taxon>Terrimonas</taxon>
    </lineage>
</organism>
<comment type="caution">
    <text evidence="2">The sequence shown here is derived from an EMBL/GenBank/DDBJ whole genome shotgun (WGS) entry which is preliminary data.</text>
</comment>
<gene>
    <name evidence="2" type="ORF">LZZ85_14580</name>
</gene>
<sequence>MKKILLLLQLFFCSVMAAFAQTEPIQQVRDSVLTEGKRLFRSEMASWHGTDLFLEKFKDREKIGGYFSYEDAAGAACIFFSTEESPKVIGTMRFDTSFNLSKATADLKVREFTVLEKQYYQLRNAAYASIQGDTMIRQYKNTNLNLIPLIYGDHRKVYILTATTRNDLLLFGNDYLLEFDANFRATAKRRLHGSLIESPYGQKDKDGNQVVGAMHSHLPLYGDVITPTDLCTLMLYQRFTGWGQYMVVGRKYMSIWTAADNNLAVIPVPEK</sequence>
<proteinExistence type="predicted"/>
<name>A0ABS9KTA6_9BACT</name>
<protein>
    <submittedName>
        <fullName evidence="2">Uncharacterized protein</fullName>
    </submittedName>
</protein>
<dbReference type="RefSeq" id="WP_237873381.1">
    <property type="nucleotide sequence ID" value="NZ_JAKLTR010000009.1"/>
</dbReference>
<reference evidence="2" key="1">
    <citation type="submission" date="2022-01" db="EMBL/GenBank/DDBJ databases">
        <authorList>
            <person name="Jo J.-H."/>
            <person name="Im W.-T."/>
        </authorList>
    </citation>
    <scope>NUCLEOTIDE SEQUENCE</scope>
    <source>
        <strain evidence="2">NA20</strain>
    </source>
</reference>
<keyword evidence="3" id="KW-1185">Reference proteome</keyword>
<accession>A0ABS9KTA6</accession>
<keyword evidence="1" id="KW-0732">Signal</keyword>
<evidence type="ECO:0000256" key="1">
    <source>
        <dbReference type="SAM" id="SignalP"/>
    </source>
</evidence>